<evidence type="ECO:0000256" key="8">
    <source>
        <dbReference type="ARBA" id="ARBA00023136"/>
    </source>
</evidence>
<evidence type="ECO:0000256" key="6">
    <source>
        <dbReference type="ARBA" id="ARBA00022927"/>
    </source>
</evidence>
<dbReference type="InterPro" id="IPR024961">
    <property type="entry name" value="T2SS_GspC_N"/>
</dbReference>
<proteinExistence type="predicted"/>
<keyword evidence="11" id="KW-1185">Reference proteome</keyword>
<organism evidence="10 11">
    <name type="scientific">Ramlibacter pinisoli</name>
    <dbReference type="NCBI Taxonomy" id="2682844"/>
    <lineage>
        <taxon>Bacteria</taxon>
        <taxon>Pseudomonadati</taxon>
        <taxon>Pseudomonadota</taxon>
        <taxon>Betaproteobacteria</taxon>
        <taxon>Burkholderiales</taxon>
        <taxon>Comamonadaceae</taxon>
        <taxon>Ramlibacter</taxon>
    </lineage>
</organism>
<keyword evidence="7" id="KW-1133">Transmembrane helix</keyword>
<dbReference type="AlphaFoldDB" id="A0A6N8ITX6"/>
<sequence length="155" mass="15398">MVSNRAGSWTLRGVTFLLWALAAASIAYWGLKLGSSPAVGAGPVAGVRGPAPVDPAAVGRLLGQVAPGPTTAGPAPAAPAVSSRFNLIGVVAARSHQGAALIAVDGRPAKPYRVGSAIDEGLVLKSVEPRRAVLAASSDGPAVVTLELPKAPQAQ</sequence>
<reference evidence="10 11" key="1">
    <citation type="submission" date="2019-12" db="EMBL/GenBank/DDBJ databases">
        <authorList>
            <person name="Huq M.A."/>
        </authorList>
    </citation>
    <scope>NUCLEOTIDE SEQUENCE [LARGE SCALE GENOMIC DNA]</scope>
    <source>
        <strain evidence="10 11">MAH-25</strain>
    </source>
</reference>
<keyword evidence="3" id="KW-1003">Cell membrane</keyword>
<protein>
    <submittedName>
        <fullName evidence="10">General secretion pathway protein C</fullName>
    </submittedName>
</protein>
<keyword evidence="4" id="KW-0997">Cell inner membrane</keyword>
<evidence type="ECO:0000256" key="1">
    <source>
        <dbReference type="ARBA" id="ARBA00004533"/>
    </source>
</evidence>
<dbReference type="GO" id="GO:0005886">
    <property type="term" value="C:plasma membrane"/>
    <property type="evidence" value="ECO:0007669"/>
    <property type="project" value="UniProtKB-SubCell"/>
</dbReference>
<evidence type="ECO:0000256" key="5">
    <source>
        <dbReference type="ARBA" id="ARBA00022692"/>
    </source>
</evidence>
<evidence type="ECO:0000313" key="10">
    <source>
        <dbReference type="EMBL" id="MVQ30344.1"/>
    </source>
</evidence>
<dbReference type="Proteomes" id="UP000469385">
    <property type="component" value="Unassembled WGS sequence"/>
</dbReference>
<comment type="caution">
    <text evidence="10">The sequence shown here is derived from an EMBL/GenBank/DDBJ whole genome shotgun (WGS) entry which is preliminary data.</text>
</comment>
<evidence type="ECO:0000256" key="4">
    <source>
        <dbReference type="ARBA" id="ARBA00022519"/>
    </source>
</evidence>
<keyword evidence="5" id="KW-0812">Transmembrane</keyword>
<evidence type="ECO:0000256" key="2">
    <source>
        <dbReference type="ARBA" id="ARBA00022448"/>
    </source>
</evidence>
<accession>A0A6N8ITX6</accession>
<dbReference type="GO" id="GO:0015031">
    <property type="term" value="P:protein transport"/>
    <property type="evidence" value="ECO:0007669"/>
    <property type="project" value="UniProtKB-KW"/>
</dbReference>
<evidence type="ECO:0000313" key="11">
    <source>
        <dbReference type="Proteomes" id="UP000469385"/>
    </source>
</evidence>
<evidence type="ECO:0000256" key="7">
    <source>
        <dbReference type="ARBA" id="ARBA00022989"/>
    </source>
</evidence>
<keyword evidence="2" id="KW-0813">Transport</keyword>
<dbReference type="Pfam" id="PF11356">
    <property type="entry name" value="T2SSC"/>
    <property type="match status" value="1"/>
</dbReference>
<gene>
    <name evidence="10" type="ORF">GON04_12850</name>
</gene>
<evidence type="ECO:0000259" key="9">
    <source>
        <dbReference type="Pfam" id="PF11356"/>
    </source>
</evidence>
<keyword evidence="8" id="KW-0472">Membrane</keyword>
<keyword evidence="6" id="KW-0653">Protein transport</keyword>
<comment type="subcellular location">
    <subcellularLocation>
        <location evidence="1">Cell inner membrane</location>
    </subcellularLocation>
</comment>
<feature type="domain" description="Type II secretion system protein GspC N-terminal" evidence="9">
    <location>
        <begin position="60"/>
        <end position="135"/>
    </location>
</feature>
<dbReference type="EMBL" id="WSEL01000003">
    <property type="protein sequence ID" value="MVQ30344.1"/>
    <property type="molecule type" value="Genomic_DNA"/>
</dbReference>
<name>A0A6N8ITX6_9BURK</name>
<evidence type="ECO:0000256" key="3">
    <source>
        <dbReference type="ARBA" id="ARBA00022475"/>
    </source>
</evidence>